<dbReference type="PANTHER" id="PTHR10974">
    <property type="entry name" value="FI08016P-RELATED"/>
    <property type="match status" value="1"/>
</dbReference>
<protein>
    <submittedName>
        <fullName evidence="1">Uncharacterized protein</fullName>
    </submittedName>
</protein>
<dbReference type="SUPFAM" id="SSF53649">
    <property type="entry name" value="Alkaline phosphatase-like"/>
    <property type="match status" value="1"/>
</dbReference>
<dbReference type="CDD" id="cd16021">
    <property type="entry name" value="ALP_like"/>
    <property type="match status" value="1"/>
</dbReference>
<dbReference type="PANTHER" id="PTHR10974:SF1">
    <property type="entry name" value="FI08016P-RELATED"/>
    <property type="match status" value="1"/>
</dbReference>
<dbReference type="EMBL" id="CAXLJM020000002">
    <property type="protein sequence ID" value="CAL8068717.1"/>
    <property type="molecule type" value="Genomic_DNA"/>
</dbReference>
<keyword evidence="2" id="KW-1185">Reference proteome</keyword>
<dbReference type="Pfam" id="PF02995">
    <property type="entry name" value="DUF229"/>
    <property type="match status" value="1"/>
</dbReference>
<evidence type="ECO:0000313" key="1">
    <source>
        <dbReference type="EMBL" id="CAL8068717.1"/>
    </source>
</evidence>
<reference evidence="1 2" key="1">
    <citation type="submission" date="2024-08" db="EMBL/GenBank/DDBJ databases">
        <authorList>
            <person name="Cucini C."/>
            <person name="Frati F."/>
        </authorList>
    </citation>
    <scope>NUCLEOTIDE SEQUENCE [LARGE SCALE GENOMIC DNA]</scope>
</reference>
<dbReference type="Gene3D" id="3.40.720.10">
    <property type="entry name" value="Alkaline Phosphatase, subunit A"/>
    <property type="match status" value="1"/>
</dbReference>
<sequence>MEVIGIKSCCYRIITRPSGVTHDDAHQLSQACYPVSLSSPTVIPQYLEFLAIYCDYDTKLINQTLKHEKRLITKLVDTHAFVPIKAAVENKIDKIMDQVTTSNSVNVVILGFDSLSHMNFLRSMPKSYAFLMETLDAVEMQGYNSVSSNTYSNMMVALTSHNVKEIEHICNIKRSYNSCPFIWKKFARQGFRTMYGEDAVNNRSNGLSDGIFNYMLTGFETPPTDYYLRPYGMLSDRLRYAYEDVCYGPRHTLEVLLDYTQKLAHSMGKNKRYFQFLWSTTIAHGGLNDGKLGDKHLLRALEWFHQEGYFNQTLLILLSDHGLRWGPIMDTMQGTLELRMPFVYFIIPTWFKESYAVAYQNLKTNFDKFTTPYDFHETLADLVNLESVTNYEIRAREVKLLRRPMTLPRGISLFLPIPITRTCPMAGIEDHYCVCRNLKGMPINHPGVRRSAGYAIRYINSILMNYPQCEILTLGSIQRAKAGKSLMKEDVFQIFFTTIPNNASFEATVIRSNAGQWNISGTIDRTNLYKDQSHCVYEREAKLYCYCTDLI</sequence>
<evidence type="ECO:0000313" key="2">
    <source>
        <dbReference type="Proteomes" id="UP001642540"/>
    </source>
</evidence>
<gene>
    <name evidence="1" type="ORF">ODALV1_LOCUS426</name>
</gene>
<proteinExistence type="predicted"/>
<accession>A0ABP1PJ91</accession>
<dbReference type="Proteomes" id="UP001642540">
    <property type="component" value="Unassembled WGS sequence"/>
</dbReference>
<dbReference type="InterPro" id="IPR004245">
    <property type="entry name" value="DUF229"/>
</dbReference>
<comment type="caution">
    <text evidence="1">The sequence shown here is derived from an EMBL/GenBank/DDBJ whole genome shotgun (WGS) entry which is preliminary data.</text>
</comment>
<dbReference type="InterPro" id="IPR017850">
    <property type="entry name" value="Alkaline_phosphatase_core_sf"/>
</dbReference>
<organism evidence="1 2">
    <name type="scientific">Orchesella dallaii</name>
    <dbReference type="NCBI Taxonomy" id="48710"/>
    <lineage>
        <taxon>Eukaryota</taxon>
        <taxon>Metazoa</taxon>
        <taxon>Ecdysozoa</taxon>
        <taxon>Arthropoda</taxon>
        <taxon>Hexapoda</taxon>
        <taxon>Collembola</taxon>
        <taxon>Entomobryomorpha</taxon>
        <taxon>Entomobryoidea</taxon>
        <taxon>Orchesellidae</taxon>
        <taxon>Orchesellinae</taxon>
        <taxon>Orchesella</taxon>
    </lineage>
</organism>
<name>A0ABP1PJ91_9HEXA</name>